<organism evidence="2">
    <name type="scientific">Anguilla anguilla</name>
    <name type="common">European freshwater eel</name>
    <name type="synonym">Muraena anguilla</name>
    <dbReference type="NCBI Taxonomy" id="7936"/>
    <lineage>
        <taxon>Eukaryota</taxon>
        <taxon>Metazoa</taxon>
        <taxon>Chordata</taxon>
        <taxon>Craniata</taxon>
        <taxon>Vertebrata</taxon>
        <taxon>Euteleostomi</taxon>
        <taxon>Actinopterygii</taxon>
        <taxon>Neopterygii</taxon>
        <taxon>Teleostei</taxon>
        <taxon>Anguilliformes</taxon>
        <taxon>Anguillidae</taxon>
        <taxon>Anguilla</taxon>
    </lineage>
</organism>
<evidence type="ECO:0000256" key="1">
    <source>
        <dbReference type="SAM" id="Phobius"/>
    </source>
</evidence>
<protein>
    <submittedName>
        <fullName evidence="2">Uncharacterized protein</fullName>
    </submittedName>
</protein>
<keyword evidence="1" id="KW-0472">Membrane</keyword>
<reference evidence="2" key="1">
    <citation type="submission" date="2014-11" db="EMBL/GenBank/DDBJ databases">
        <authorList>
            <person name="Amaro Gonzalez C."/>
        </authorList>
    </citation>
    <scope>NUCLEOTIDE SEQUENCE</scope>
</reference>
<accession>A0A0E9WL65</accession>
<name>A0A0E9WL65_ANGAN</name>
<keyword evidence="1" id="KW-0812">Transmembrane</keyword>
<reference evidence="2" key="2">
    <citation type="journal article" date="2015" name="Fish Shellfish Immunol.">
        <title>Early steps in the European eel (Anguilla anguilla)-Vibrio vulnificus interaction in the gills: Role of the RtxA13 toxin.</title>
        <authorList>
            <person name="Callol A."/>
            <person name="Pajuelo D."/>
            <person name="Ebbesson L."/>
            <person name="Teles M."/>
            <person name="MacKenzie S."/>
            <person name="Amaro C."/>
        </authorList>
    </citation>
    <scope>NUCLEOTIDE SEQUENCE</scope>
</reference>
<keyword evidence="1" id="KW-1133">Transmembrane helix</keyword>
<feature type="transmembrane region" description="Helical" evidence="1">
    <location>
        <begin position="12"/>
        <end position="35"/>
    </location>
</feature>
<evidence type="ECO:0000313" key="2">
    <source>
        <dbReference type="EMBL" id="JAH91149.1"/>
    </source>
</evidence>
<proteinExistence type="predicted"/>
<dbReference type="EMBL" id="GBXM01017428">
    <property type="protein sequence ID" value="JAH91149.1"/>
    <property type="molecule type" value="Transcribed_RNA"/>
</dbReference>
<dbReference type="AlphaFoldDB" id="A0A0E9WL65"/>
<sequence>MTNCLFRTMHNSAHVMVCMCMCVRVCLCVCVRVYVCEGREGHILLKTVPYNIRLAFLNKTTISK</sequence>